<evidence type="ECO:0000256" key="2">
    <source>
        <dbReference type="ARBA" id="ARBA00007317"/>
    </source>
</evidence>
<dbReference type="InterPro" id="IPR001078">
    <property type="entry name" value="2-oxoacid_DH_actylTfrase"/>
</dbReference>
<dbReference type="InterPro" id="IPR023213">
    <property type="entry name" value="CAT-like_dom_sf"/>
</dbReference>
<sequence length="203" mass="22567">QVTQFDKVDITDLDEHRKTLNNENSPIKTTFLPFLIIAVTHALREFPDFNSSLSTDKETLIHKKYYHIGVAVDTPGGLVVPIIKDTNKKDMSALSMELEDLSNRAREKKLKPEELKGGTFTISSLGGIGGTYFSPIVNPPQVAILGVSRAKWEPVFSKTKKTFMPRYVLPFSLTYNHKVVDGALAASFTQHLGKVLSKTASFK</sequence>
<dbReference type="InterPro" id="IPR050743">
    <property type="entry name" value="2-oxoacid_DH_E2_comp"/>
</dbReference>
<evidence type="ECO:0000256" key="5">
    <source>
        <dbReference type="ARBA" id="ARBA00023315"/>
    </source>
</evidence>
<dbReference type="PANTHER" id="PTHR43178">
    <property type="entry name" value="DIHYDROLIPOAMIDE ACETYLTRANSFERASE COMPONENT OF PYRUVATE DEHYDROGENASE COMPLEX"/>
    <property type="match status" value="1"/>
</dbReference>
<evidence type="ECO:0000256" key="1">
    <source>
        <dbReference type="ARBA" id="ARBA00001938"/>
    </source>
</evidence>
<dbReference type="FunFam" id="3.30.559.10:FF:000007">
    <property type="entry name" value="Dihydrolipoamide acetyltransferase component of pyruvate dehydrogenase complex"/>
    <property type="match status" value="1"/>
</dbReference>
<evidence type="ECO:0000256" key="3">
    <source>
        <dbReference type="ARBA" id="ARBA00022679"/>
    </source>
</evidence>
<dbReference type="PANTHER" id="PTHR43178:SF2">
    <property type="entry name" value="DIHYDROLIPOYLLYSINE-RESIDUE ACETYLTRANSFERASE COMPONENT OF PYRUVATE DEHYDROGENASE COMPLEX"/>
    <property type="match status" value="1"/>
</dbReference>
<dbReference type="Pfam" id="PF00198">
    <property type="entry name" value="2-oxoacid_dh"/>
    <property type="match status" value="1"/>
</dbReference>
<dbReference type="SUPFAM" id="SSF52777">
    <property type="entry name" value="CoA-dependent acyltransferases"/>
    <property type="match status" value="1"/>
</dbReference>
<dbReference type="GO" id="GO:0031405">
    <property type="term" value="F:lipoic acid binding"/>
    <property type="evidence" value="ECO:0007669"/>
    <property type="project" value="TreeGrafter"/>
</dbReference>
<feature type="domain" description="2-oxoacid dehydrogenase acyltransferase catalytic" evidence="7">
    <location>
        <begin position="1"/>
        <end position="199"/>
    </location>
</feature>
<evidence type="ECO:0000256" key="4">
    <source>
        <dbReference type="ARBA" id="ARBA00022823"/>
    </source>
</evidence>
<keyword evidence="5" id="KW-0012">Acyltransferase</keyword>
<organism evidence="8">
    <name type="scientific">marine metagenome</name>
    <dbReference type="NCBI Taxonomy" id="408172"/>
    <lineage>
        <taxon>unclassified sequences</taxon>
        <taxon>metagenomes</taxon>
        <taxon>ecological metagenomes</taxon>
    </lineage>
</organism>
<evidence type="ECO:0000259" key="7">
    <source>
        <dbReference type="Pfam" id="PF00198"/>
    </source>
</evidence>
<feature type="non-terminal residue" evidence="8">
    <location>
        <position position="1"/>
    </location>
</feature>
<dbReference type="AlphaFoldDB" id="A0A381USB9"/>
<keyword evidence="3" id="KW-0808">Transferase</keyword>
<dbReference type="GO" id="GO:0016407">
    <property type="term" value="F:acetyltransferase activity"/>
    <property type="evidence" value="ECO:0007669"/>
    <property type="project" value="TreeGrafter"/>
</dbReference>
<dbReference type="GO" id="GO:0005737">
    <property type="term" value="C:cytoplasm"/>
    <property type="evidence" value="ECO:0007669"/>
    <property type="project" value="TreeGrafter"/>
</dbReference>
<evidence type="ECO:0000256" key="6">
    <source>
        <dbReference type="SAM" id="Coils"/>
    </source>
</evidence>
<name>A0A381USB9_9ZZZZ</name>
<protein>
    <recommendedName>
        <fullName evidence="7">2-oxoacid dehydrogenase acyltransferase catalytic domain-containing protein</fullName>
    </recommendedName>
</protein>
<comment type="cofactor">
    <cofactor evidence="1">
        <name>(R)-lipoate</name>
        <dbReference type="ChEBI" id="CHEBI:83088"/>
    </cofactor>
</comment>
<gene>
    <name evidence="8" type="ORF">METZ01_LOCUS83495</name>
</gene>
<dbReference type="Gene3D" id="3.30.559.10">
    <property type="entry name" value="Chloramphenicol acetyltransferase-like domain"/>
    <property type="match status" value="1"/>
</dbReference>
<dbReference type="EMBL" id="UINC01006959">
    <property type="protein sequence ID" value="SVA30641.1"/>
    <property type="molecule type" value="Genomic_DNA"/>
</dbReference>
<dbReference type="GO" id="GO:0006086">
    <property type="term" value="P:pyruvate decarboxylation to acetyl-CoA"/>
    <property type="evidence" value="ECO:0007669"/>
    <property type="project" value="TreeGrafter"/>
</dbReference>
<comment type="similarity">
    <text evidence="2">Belongs to the 2-oxoacid dehydrogenase family.</text>
</comment>
<proteinExistence type="inferred from homology"/>
<accession>A0A381USB9</accession>
<evidence type="ECO:0000313" key="8">
    <source>
        <dbReference type="EMBL" id="SVA30641.1"/>
    </source>
</evidence>
<feature type="coiled-coil region" evidence="6">
    <location>
        <begin position="84"/>
        <end position="111"/>
    </location>
</feature>
<reference evidence="8" key="1">
    <citation type="submission" date="2018-05" db="EMBL/GenBank/DDBJ databases">
        <authorList>
            <person name="Lanie J.A."/>
            <person name="Ng W.-L."/>
            <person name="Kazmierczak K.M."/>
            <person name="Andrzejewski T.M."/>
            <person name="Davidsen T.M."/>
            <person name="Wayne K.J."/>
            <person name="Tettelin H."/>
            <person name="Glass J.I."/>
            <person name="Rusch D."/>
            <person name="Podicherti R."/>
            <person name="Tsui H.-C.T."/>
            <person name="Winkler M.E."/>
        </authorList>
    </citation>
    <scope>NUCLEOTIDE SEQUENCE</scope>
</reference>
<keyword evidence="6" id="KW-0175">Coiled coil</keyword>
<keyword evidence="4" id="KW-0450">Lipoyl</keyword>